<organism evidence="3 5">
    <name type="scientific">Rhizophagus clarus</name>
    <dbReference type="NCBI Taxonomy" id="94130"/>
    <lineage>
        <taxon>Eukaryota</taxon>
        <taxon>Fungi</taxon>
        <taxon>Fungi incertae sedis</taxon>
        <taxon>Mucoromycota</taxon>
        <taxon>Glomeromycotina</taxon>
        <taxon>Glomeromycetes</taxon>
        <taxon>Glomerales</taxon>
        <taxon>Glomeraceae</taxon>
        <taxon>Rhizophagus</taxon>
    </lineage>
</organism>
<proteinExistence type="predicted"/>
<keyword evidence="1" id="KW-0472">Membrane</keyword>
<feature type="domain" description="AAA+ ATPase" evidence="2">
    <location>
        <begin position="139"/>
        <end position="345"/>
    </location>
</feature>
<dbReference type="AlphaFoldDB" id="A0A2Z6RZS9"/>
<dbReference type="Proteomes" id="UP000615446">
    <property type="component" value="Unassembled WGS sequence"/>
</dbReference>
<protein>
    <submittedName>
        <fullName evidence="4">P-loop containing nucleoside triphosphate hydrolase protein</fullName>
    </submittedName>
</protein>
<dbReference type="EMBL" id="BLAL01000156">
    <property type="protein sequence ID" value="GES85540.1"/>
    <property type="molecule type" value="Genomic_DNA"/>
</dbReference>
<evidence type="ECO:0000256" key="1">
    <source>
        <dbReference type="SAM" id="Phobius"/>
    </source>
</evidence>
<keyword evidence="1" id="KW-1133">Transmembrane helix</keyword>
<evidence type="ECO:0000313" key="4">
    <source>
        <dbReference type="EMBL" id="GES85540.1"/>
    </source>
</evidence>
<dbReference type="Proteomes" id="UP000247702">
    <property type="component" value="Unassembled WGS sequence"/>
</dbReference>
<sequence length="488" mass="56052">MTYYFRGNILPSHLITRQVTLQQVVLRKSNPFQSSLSRSYTNSTIHLSSHKIPSKESTSPLSLNNKIGKGSVKQLPTAIFVKFVMAGVVSLVFVDLLYTGYQNRHNLRDVEKDADDKLVPRPKVVERLVKIFQPHKGQLHYHVICGDFGTGKTTLIKIALRKIGQVVDKNNKVTQDSGTGIIYVDVPVNPSFNSFGDAFIKALKSASSKENIFSTKNLNSSGTIEDKIIINDLLLRLGISLIFSHILYTLHIDYPKWKRAFYEFQRGAEVYKEKHGKPLVIVYDNVGRLLHKNPKLLDILQDNAKYNAYSHKYITVIVCSDNSVVRRMESRSTCFFEMKVMEIGDLSEEESINYLVDKRELKEEDAKRLYELVGGRIIDLKQAADKLLAGQKFEAIKQQILFDVKKKFRSAQLLPNDLHYEVGKRVISDLLKSKELDFFEFKKYFNKVEELNKLLESNIFAYHPEENTVSFKSQSIEYYARKNLDLFT</sequence>
<dbReference type="Gene3D" id="3.40.50.300">
    <property type="entry name" value="P-loop containing nucleotide triphosphate hydrolases"/>
    <property type="match status" value="1"/>
</dbReference>
<accession>A0A2Z6RZS9</accession>
<dbReference type="PANTHER" id="PTHR36168:SF1">
    <property type="entry name" value="ORC1-LIKE AAA ATPASE DOMAIN-CONTAINING PROTEIN"/>
    <property type="match status" value="1"/>
</dbReference>
<dbReference type="GO" id="GO:0016787">
    <property type="term" value="F:hydrolase activity"/>
    <property type="evidence" value="ECO:0007669"/>
    <property type="project" value="UniProtKB-KW"/>
</dbReference>
<comment type="caution">
    <text evidence="3">The sequence shown here is derived from an EMBL/GenBank/DDBJ whole genome shotgun (WGS) entry which is preliminary data.</text>
</comment>
<dbReference type="SMART" id="SM00382">
    <property type="entry name" value="AAA"/>
    <property type="match status" value="1"/>
</dbReference>
<keyword evidence="1" id="KW-0812">Transmembrane</keyword>
<dbReference type="STRING" id="94130.A0A2Z6RZS9"/>
<evidence type="ECO:0000259" key="2">
    <source>
        <dbReference type="SMART" id="SM00382"/>
    </source>
</evidence>
<keyword evidence="4" id="KW-0378">Hydrolase</keyword>
<dbReference type="SUPFAM" id="SSF52540">
    <property type="entry name" value="P-loop containing nucleoside triphosphate hydrolases"/>
    <property type="match status" value="1"/>
</dbReference>
<gene>
    <name evidence="4" type="ORF">RCL2_001264500</name>
    <name evidence="3" type="ORF">RclHR1_05440003</name>
</gene>
<evidence type="ECO:0000313" key="3">
    <source>
        <dbReference type="EMBL" id="GBC03985.1"/>
    </source>
</evidence>
<dbReference type="PANTHER" id="PTHR36168">
    <property type="entry name" value="CHROMOSOME 1, WHOLE GENOME SHOTGUN SEQUENCE"/>
    <property type="match status" value="1"/>
</dbReference>
<dbReference type="InterPro" id="IPR027417">
    <property type="entry name" value="P-loop_NTPase"/>
</dbReference>
<evidence type="ECO:0000313" key="5">
    <source>
        <dbReference type="Proteomes" id="UP000247702"/>
    </source>
</evidence>
<dbReference type="InterPro" id="IPR003593">
    <property type="entry name" value="AAA+_ATPase"/>
</dbReference>
<name>A0A2Z6RZS9_9GLOM</name>
<keyword evidence="5" id="KW-1185">Reference proteome</keyword>
<feature type="transmembrane region" description="Helical" evidence="1">
    <location>
        <begin position="79"/>
        <end position="98"/>
    </location>
</feature>
<reference evidence="3 5" key="1">
    <citation type="submission" date="2017-11" db="EMBL/GenBank/DDBJ databases">
        <title>The genome of Rhizophagus clarus HR1 reveals common genetic basis of auxotrophy among arbuscular mycorrhizal fungi.</title>
        <authorList>
            <person name="Kobayashi Y."/>
        </authorList>
    </citation>
    <scope>NUCLEOTIDE SEQUENCE [LARGE SCALE GENOMIC DNA]</scope>
    <source>
        <strain evidence="3 5">HR1</strain>
    </source>
</reference>
<dbReference type="EMBL" id="BEXD01003920">
    <property type="protein sequence ID" value="GBC03985.1"/>
    <property type="molecule type" value="Genomic_DNA"/>
</dbReference>
<reference evidence="4" key="2">
    <citation type="submission" date="2019-10" db="EMBL/GenBank/DDBJ databases">
        <title>Conservation and host-specific expression of non-tandemly repeated heterogenous ribosome RNA gene in arbuscular mycorrhizal fungi.</title>
        <authorList>
            <person name="Maeda T."/>
            <person name="Kobayashi Y."/>
            <person name="Nakagawa T."/>
            <person name="Ezawa T."/>
            <person name="Yamaguchi K."/>
            <person name="Bino T."/>
            <person name="Nishimoto Y."/>
            <person name="Shigenobu S."/>
            <person name="Kawaguchi M."/>
        </authorList>
    </citation>
    <scope>NUCLEOTIDE SEQUENCE</scope>
    <source>
        <strain evidence="4">HR1</strain>
    </source>
</reference>
<dbReference type="OrthoDB" id="511599at2759"/>